<dbReference type="InterPro" id="IPR025213">
    <property type="entry name" value="Sim4_Fta2"/>
</dbReference>
<dbReference type="Pfam" id="PF13095">
    <property type="entry name" value="FTA2"/>
    <property type="match status" value="1"/>
</dbReference>
<dbReference type="VEuPathDB" id="FungiDB:EMCG_05212"/>
<feature type="region of interest" description="Disordered" evidence="1">
    <location>
        <begin position="263"/>
        <end position="302"/>
    </location>
</feature>
<dbReference type="EMBL" id="PDND01000061">
    <property type="protein sequence ID" value="PGH33497.1"/>
    <property type="molecule type" value="Genomic_DNA"/>
</dbReference>
<evidence type="ECO:0000256" key="1">
    <source>
        <dbReference type="SAM" id="MobiDB-lite"/>
    </source>
</evidence>
<dbReference type="Proteomes" id="UP000226031">
    <property type="component" value="Unassembled WGS sequence"/>
</dbReference>
<dbReference type="AlphaFoldDB" id="A0A2B7ZL06"/>
<protein>
    <recommendedName>
        <fullName evidence="4">Protein kinase domain-containing protein</fullName>
    </recommendedName>
</protein>
<comment type="caution">
    <text evidence="2">The sequence shown here is derived from an EMBL/GenBank/DDBJ whole genome shotgun (WGS) entry which is preliminary data.</text>
</comment>
<name>A0A2B7ZL06_9EURO</name>
<evidence type="ECO:0008006" key="4">
    <source>
        <dbReference type="Google" id="ProtNLM"/>
    </source>
</evidence>
<sequence length="302" mass="35526">MLVGDSDGGREPESELDDSMIGRYLSELSMDDPERKSTSKPQLRRFIHHDKPIKRCGFLGSGVESCVYHVEVEGKSYALKLARHWPYVDSYVYLHKVRKRERLMTSPFVHECRAFARLDSVGDNGTWAVKCHGWIKLNDQQFKALGNKHRTFCRWAVVKDLIREELTMNDIPEIRRKMQIARKALLWPRDIKSENYRGSFVVDLGSTLTYPYIRRFWSNTRRREAFAYLDKDISEWEPSLWDGKLINRYYNEMRRKAIDEAREQREERAREDEAGREAQTSRASISITEDANSNDIKPQNDI</sequence>
<evidence type="ECO:0000313" key="3">
    <source>
        <dbReference type="Proteomes" id="UP000226031"/>
    </source>
</evidence>
<evidence type="ECO:0000313" key="2">
    <source>
        <dbReference type="EMBL" id="PGH33497.1"/>
    </source>
</evidence>
<feature type="compositionally biased region" description="Polar residues" evidence="1">
    <location>
        <begin position="280"/>
        <end position="302"/>
    </location>
</feature>
<accession>A0A2B7ZL06</accession>
<reference evidence="2 3" key="1">
    <citation type="submission" date="2017-10" db="EMBL/GenBank/DDBJ databases">
        <title>Comparative genomics in systemic dimorphic fungi from Ajellomycetaceae.</title>
        <authorList>
            <person name="Munoz J.F."/>
            <person name="Mcewen J.G."/>
            <person name="Clay O.K."/>
            <person name="Cuomo C.A."/>
        </authorList>
    </citation>
    <scope>NUCLEOTIDE SEQUENCE [LARGE SCALE GENOMIC DNA]</scope>
    <source>
        <strain evidence="2 3">UAMH4076</strain>
    </source>
</reference>
<dbReference type="STRING" id="73230.A0A2B7ZL06"/>
<feature type="compositionally biased region" description="Basic and acidic residues" evidence="1">
    <location>
        <begin position="263"/>
        <end position="276"/>
    </location>
</feature>
<organism evidence="2 3">
    <name type="scientific">[Emmonsia] crescens</name>
    <dbReference type="NCBI Taxonomy" id="73230"/>
    <lineage>
        <taxon>Eukaryota</taxon>
        <taxon>Fungi</taxon>
        <taxon>Dikarya</taxon>
        <taxon>Ascomycota</taxon>
        <taxon>Pezizomycotina</taxon>
        <taxon>Eurotiomycetes</taxon>
        <taxon>Eurotiomycetidae</taxon>
        <taxon>Onygenales</taxon>
        <taxon>Ajellomycetaceae</taxon>
        <taxon>Emergomyces</taxon>
    </lineage>
</organism>
<gene>
    <name evidence="2" type="ORF">GX50_03653</name>
</gene>
<proteinExistence type="predicted"/>
<keyword evidence="3" id="KW-1185">Reference proteome</keyword>